<organism evidence="2 5">
    <name type="scientific">Tatumella citrea</name>
    <name type="common">Pantoea citrea</name>
    <dbReference type="NCBI Taxonomy" id="53336"/>
    <lineage>
        <taxon>Bacteria</taxon>
        <taxon>Pseudomonadati</taxon>
        <taxon>Pseudomonadota</taxon>
        <taxon>Gammaproteobacteria</taxon>
        <taxon>Enterobacterales</taxon>
        <taxon>Erwiniaceae</taxon>
        <taxon>Tatumella</taxon>
    </lineage>
</organism>
<dbReference type="PANTHER" id="PTHR41252:SF1">
    <property type="entry name" value="BLR2505 PROTEIN"/>
    <property type="match status" value="1"/>
</dbReference>
<dbReference type="Proteomes" id="UP000195814">
    <property type="component" value="Chromosome"/>
</dbReference>
<dbReference type="OrthoDB" id="6657864at2"/>
<dbReference type="KEGG" id="tci:A7K98_11975"/>
<proteinExistence type="predicted"/>
<gene>
    <name evidence="2" type="ORF">A7K98_11975</name>
    <name evidence="3" type="ORF">A7K99_11970</name>
</gene>
<name>A0A1Y0LK33_TATCI</name>
<dbReference type="InterPro" id="IPR037401">
    <property type="entry name" value="SnoaL-like"/>
</dbReference>
<reference evidence="4 5" key="1">
    <citation type="submission" date="2016-05" db="EMBL/GenBank/DDBJ databases">
        <title>Complete genome sequence of two 2,5-diketo-D-glunonic acid producing strain Tatumella citrea.</title>
        <authorList>
            <person name="Duan C."/>
            <person name="Yang J."/>
            <person name="Yang S."/>
        </authorList>
    </citation>
    <scope>NUCLEOTIDE SEQUENCE [LARGE SCALE GENOMIC DNA]</scope>
    <source>
        <strain evidence="3 4">ATCC 39140</strain>
        <strain evidence="2 5">DSM 13699</strain>
    </source>
</reference>
<dbReference type="InterPro" id="IPR032710">
    <property type="entry name" value="NTF2-like_dom_sf"/>
</dbReference>
<dbReference type="EMBL" id="CP015579">
    <property type="protein sequence ID" value="ARU94422.1"/>
    <property type="molecule type" value="Genomic_DNA"/>
</dbReference>
<evidence type="ECO:0000313" key="4">
    <source>
        <dbReference type="Proteomes" id="UP000195729"/>
    </source>
</evidence>
<dbReference type="RefSeq" id="WP_087488783.1">
    <property type="nucleotide sequence ID" value="NZ_CP015579.1"/>
</dbReference>
<dbReference type="Pfam" id="PF12680">
    <property type="entry name" value="SnoaL_2"/>
    <property type="match status" value="1"/>
</dbReference>
<dbReference type="Proteomes" id="UP000195729">
    <property type="component" value="Chromosome"/>
</dbReference>
<dbReference type="AlphaFoldDB" id="A0A1Y0LK33"/>
<dbReference type="EMBL" id="CP015581">
    <property type="protein sequence ID" value="ARU98461.1"/>
    <property type="molecule type" value="Genomic_DNA"/>
</dbReference>
<dbReference type="SUPFAM" id="SSF54427">
    <property type="entry name" value="NTF2-like"/>
    <property type="match status" value="1"/>
</dbReference>
<accession>A0A1Y0LK33</accession>
<evidence type="ECO:0000259" key="1">
    <source>
        <dbReference type="Pfam" id="PF12680"/>
    </source>
</evidence>
<dbReference type="PANTHER" id="PTHR41252">
    <property type="entry name" value="BLR2505 PROTEIN"/>
    <property type="match status" value="1"/>
</dbReference>
<dbReference type="Gene3D" id="3.10.450.50">
    <property type="match status" value="1"/>
</dbReference>
<evidence type="ECO:0000313" key="5">
    <source>
        <dbReference type="Proteomes" id="UP000195814"/>
    </source>
</evidence>
<evidence type="ECO:0000313" key="2">
    <source>
        <dbReference type="EMBL" id="ARU94422.1"/>
    </source>
</evidence>
<keyword evidence="4" id="KW-1185">Reference proteome</keyword>
<sequence>MQNRSPADIVRAFFHTAATADDLSELAPLVSENIDWYIAGDTSRVPWIGRKTGPEGVAEFYRQIREYIQSEKFTIHQMLAEGDRVVVLGELASRVKSTGKLIETEFVFSLLVEQQQISAFRLFEDSYAVSEACRK</sequence>
<evidence type="ECO:0000313" key="3">
    <source>
        <dbReference type="EMBL" id="ARU98461.1"/>
    </source>
</evidence>
<feature type="domain" description="SnoaL-like" evidence="1">
    <location>
        <begin position="10"/>
        <end position="118"/>
    </location>
</feature>
<protein>
    <recommendedName>
        <fullName evidence="1">SnoaL-like domain-containing protein</fullName>
    </recommendedName>
</protein>